<keyword evidence="5" id="KW-0675">Receptor</keyword>
<dbReference type="PANTHER" id="PTHR40980">
    <property type="entry name" value="PLUG DOMAIN-CONTAINING PROTEIN"/>
    <property type="match status" value="1"/>
</dbReference>
<comment type="caution">
    <text evidence="5">The sequence shown here is derived from an EMBL/GenBank/DDBJ whole genome shotgun (WGS) entry which is preliminary data.</text>
</comment>
<evidence type="ECO:0000313" key="5">
    <source>
        <dbReference type="EMBL" id="GHH26852.1"/>
    </source>
</evidence>
<accession>A0ABQ3LYI3</accession>
<sequence>MTTLDGREIFTGTGRGFSYQDLPAEALAGADVYKSNSAELIEGGVAGVINLRLHKPFDFKGFTLAANARAVYSGNAQEVNPVLGLLVSNRFETGLGEMGLLADISYSHNKFDRPVAFNCDFRSGTQGPPGAAGIIAPTCVGGVEQQGTYERKQANVAYQWKAAPGLEIYANGLYTRYSNKSASYFQIDDVFSGTSFSNVQKTNECKDYAVNGAGFYNPAGTVQNLCTASSFTSTGHGGFTSTQAHYDRTSVYIISGGAKYTSGSLSLSGDVSYQHSEVRNQNFILDVFKSGNGITTNVATNVNGGTVYNDTVNGLGDPTNFALSPLNQDNVRDRGKEFAAKLDGTYKIGSILDNIQFGARFANHSATHQQSLGGTCGTVCGTLISNVPFLDSNFLVHALGTPTINNGFGIIVPNQDELRDPAVQNKLRTLYGLGAGFPDFTPDRSFSATEKTYSGYLQAAYKVPISGPITLDGQIGGRYTRTERQISGASFVTPASTTAVPNPAPVLTPFGANTADNDFLPSASARMRFGGGLQARATYSRAIARPSFGDLNPGLSYLISTNSLILPAGSGGNPNLRPQKSDSYDATLEYYFSRNGFVAIGGYYKDIKDRVISQSQVELINGFSYNITRPRNVGAVSLKGIEVSAQTFFDFLPGRLNGFGVFGNFTLADSKVKTAGDPLFGQSIQGVSKYNYNIGGLYDKKGLTGRVVYTYRSSYYDENYGGTNVRPVGQTLILNQVRPNGRLDASIGFEFRKGVTLSIDGTNLTRAKYRSYYGDSNLPRDYRFDDSSYSLGVAVRF</sequence>
<dbReference type="NCBIfam" id="TIGR01782">
    <property type="entry name" value="TonB-Xanth-Caul"/>
    <property type="match status" value="1"/>
</dbReference>
<evidence type="ECO:0000256" key="1">
    <source>
        <dbReference type="ARBA" id="ARBA00004442"/>
    </source>
</evidence>
<evidence type="ECO:0000256" key="2">
    <source>
        <dbReference type="ARBA" id="ARBA00023136"/>
    </source>
</evidence>
<dbReference type="Proteomes" id="UP000652430">
    <property type="component" value="Unassembled WGS sequence"/>
</dbReference>
<dbReference type="Gene3D" id="2.40.170.20">
    <property type="entry name" value="TonB-dependent receptor, beta-barrel domain"/>
    <property type="match status" value="1"/>
</dbReference>
<keyword evidence="2" id="KW-0472">Membrane</keyword>
<keyword evidence="6" id="KW-1185">Reference proteome</keyword>
<feature type="domain" description="TonB-dependent receptor-like beta-barrel" evidence="4">
    <location>
        <begin position="300"/>
        <end position="764"/>
    </location>
</feature>
<dbReference type="PANTHER" id="PTHR40980:SF3">
    <property type="entry name" value="TONB-DEPENDENT RECEPTOR-LIKE BETA-BARREL DOMAIN-CONTAINING PROTEIN"/>
    <property type="match status" value="1"/>
</dbReference>
<name>A0ABQ3LYI3_9SPHN</name>
<proteinExistence type="predicted"/>
<dbReference type="EMBL" id="BNAQ01000020">
    <property type="protein sequence ID" value="GHH26852.1"/>
    <property type="molecule type" value="Genomic_DNA"/>
</dbReference>
<protein>
    <submittedName>
        <fullName evidence="5">TonB-dependent receptor</fullName>
    </submittedName>
</protein>
<organism evidence="5 6">
    <name type="scientific">Sphingomonas glacialis</name>
    <dbReference type="NCBI Taxonomy" id="658225"/>
    <lineage>
        <taxon>Bacteria</taxon>
        <taxon>Pseudomonadati</taxon>
        <taxon>Pseudomonadota</taxon>
        <taxon>Alphaproteobacteria</taxon>
        <taxon>Sphingomonadales</taxon>
        <taxon>Sphingomonadaceae</taxon>
        <taxon>Sphingomonas</taxon>
    </lineage>
</organism>
<evidence type="ECO:0000313" key="6">
    <source>
        <dbReference type="Proteomes" id="UP000652430"/>
    </source>
</evidence>
<gene>
    <name evidence="5" type="primary">cirA</name>
    <name evidence="5" type="ORF">GCM10008023_41940</name>
</gene>
<evidence type="ECO:0000256" key="3">
    <source>
        <dbReference type="ARBA" id="ARBA00023237"/>
    </source>
</evidence>
<dbReference type="RefSeq" id="WP_229839632.1">
    <property type="nucleotide sequence ID" value="NZ_BNAQ01000020.1"/>
</dbReference>
<comment type="subcellular location">
    <subcellularLocation>
        <location evidence="1">Cell outer membrane</location>
    </subcellularLocation>
</comment>
<dbReference type="Pfam" id="PF00593">
    <property type="entry name" value="TonB_dep_Rec_b-barrel"/>
    <property type="match status" value="1"/>
</dbReference>
<dbReference type="SUPFAM" id="SSF56935">
    <property type="entry name" value="Porins"/>
    <property type="match status" value="1"/>
</dbReference>
<keyword evidence="3" id="KW-0998">Cell outer membrane</keyword>
<dbReference type="InterPro" id="IPR000531">
    <property type="entry name" value="Beta-barrel_TonB"/>
</dbReference>
<reference evidence="6" key="1">
    <citation type="journal article" date="2019" name="Int. J. Syst. Evol. Microbiol.">
        <title>The Global Catalogue of Microorganisms (GCM) 10K type strain sequencing project: providing services to taxonomists for standard genome sequencing and annotation.</title>
        <authorList>
            <consortium name="The Broad Institute Genomics Platform"/>
            <consortium name="The Broad Institute Genome Sequencing Center for Infectious Disease"/>
            <person name="Wu L."/>
            <person name="Ma J."/>
        </authorList>
    </citation>
    <scope>NUCLEOTIDE SEQUENCE [LARGE SCALE GENOMIC DNA]</scope>
    <source>
        <strain evidence="6">CGMCC 1.8957</strain>
    </source>
</reference>
<dbReference type="InterPro" id="IPR036942">
    <property type="entry name" value="Beta-barrel_TonB_sf"/>
</dbReference>
<dbReference type="InterPro" id="IPR010104">
    <property type="entry name" value="TonB_rcpt_bac"/>
</dbReference>
<evidence type="ECO:0000259" key="4">
    <source>
        <dbReference type="Pfam" id="PF00593"/>
    </source>
</evidence>